<sequence>MTSLTYLNFDNFDVQHTKDLRLVTKRMEKYKFLVSCVKHWDNYTRAVEDDKSVLQLLQNFFNPSRTNQYLAWISSIVAISAVNVRSQRAHGEQTTELDYNALDKQLARMGDSSPLHWAAMLSLPSLCQWLIKRNSEKKNQNLGLFQQLREQNVETRYIKHFRELAIRAHVEWDNVFNDTSAPGLNKFLSGIDIPKAFFSAVHFGELAMTKWLAPIVKDREGRGINVTTERDRTALHIAYEAGLTALHEAAEHETIRMLDTLMEFSVENPARPYIKTHDGQTLLHCAALGGSVKVMEQVLNSFEEASVHERDQYGATCLHWTASTGSLPAVNYLLDLGLVVDEKDNHGATRVLVAIESTNGSAEMIRLLHSRGANLNAGLRRGILLFYHIDAFQKHGNQNMLDCFHYLLEKTTNINHTDTGGNNALNRLCMAIPDRFSDFIE</sequence>
<organism evidence="4 5">
    <name type="scientific">Lepraria neglecta</name>
    <dbReference type="NCBI Taxonomy" id="209136"/>
    <lineage>
        <taxon>Eukaryota</taxon>
        <taxon>Fungi</taxon>
        <taxon>Dikarya</taxon>
        <taxon>Ascomycota</taxon>
        <taxon>Pezizomycotina</taxon>
        <taxon>Lecanoromycetes</taxon>
        <taxon>OSLEUM clade</taxon>
        <taxon>Lecanoromycetidae</taxon>
        <taxon>Lecanorales</taxon>
        <taxon>Lecanorineae</taxon>
        <taxon>Stereocaulaceae</taxon>
        <taxon>Lepraria</taxon>
    </lineage>
</organism>
<feature type="repeat" description="ANK" evidence="3">
    <location>
        <begin position="313"/>
        <end position="345"/>
    </location>
</feature>
<accession>A0AAD9ZF45</accession>
<dbReference type="Pfam" id="PF12796">
    <property type="entry name" value="Ank_2"/>
    <property type="match status" value="1"/>
</dbReference>
<keyword evidence="2 3" id="KW-0040">ANK repeat</keyword>
<name>A0AAD9ZF45_9LECA</name>
<evidence type="ECO:0000313" key="4">
    <source>
        <dbReference type="EMBL" id="KAK3177107.1"/>
    </source>
</evidence>
<gene>
    <name evidence="4" type="ORF">OEA41_008435</name>
</gene>
<dbReference type="SUPFAM" id="SSF48403">
    <property type="entry name" value="Ankyrin repeat"/>
    <property type="match status" value="1"/>
</dbReference>
<dbReference type="InterPro" id="IPR002110">
    <property type="entry name" value="Ankyrin_rpt"/>
</dbReference>
<keyword evidence="1" id="KW-0677">Repeat</keyword>
<dbReference type="Proteomes" id="UP001276659">
    <property type="component" value="Unassembled WGS sequence"/>
</dbReference>
<evidence type="ECO:0000256" key="1">
    <source>
        <dbReference type="ARBA" id="ARBA00022737"/>
    </source>
</evidence>
<evidence type="ECO:0000313" key="5">
    <source>
        <dbReference type="Proteomes" id="UP001276659"/>
    </source>
</evidence>
<comment type="caution">
    <text evidence="4">The sequence shown here is derived from an EMBL/GenBank/DDBJ whole genome shotgun (WGS) entry which is preliminary data.</text>
</comment>
<dbReference type="EMBL" id="JASNWA010000004">
    <property type="protein sequence ID" value="KAK3177107.1"/>
    <property type="molecule type" value="Genomic_DNA"/>
</dbReference>
<dbReference type="InterPro" id="IPR036770">
    <property type="entry name" value="Ankyrin_rpt-contain_sf"/>
</dbReference>
<evidence type="ECO:0000256" key="3">
    <source>
        <dbReference type="PROSITE-ProRule" id="PRU00023"/>
    </source>
</evidence>
<dbReference type="Gene3D" id="1.25.40.20">
    <property type="entry name" value="Ankyrin repeat-containing domain"/>
    <property type="match status" value="1"/>
</dbReference>
<evidence type="ECO:0000256" key="2">
    <source>
        <dbReference type="ARBA" id="ARBA00023043"/>
    </source>
</evidence>
<dbReference type="PANTHER" id="PTHR24171">
    <property type="entry name" value="ANKYRIN REPEAT DOMAIN-CONTAINING PROTEIN 39-RELATED"/>
    <property type="match status" value="1"/>
</dbReference>
<reference evidence="4" key="1">
    <citation type="submission" date="2022-11" db="EMBL/GenBank/DDBJ databases">
        <title>Chromosomal genome sequence assembly and mating type (MAT) locus characterization of the leprose asexual lichenized fungus Lepraria neglecta (Nyl.) Erichsen.</title>
        <authorList>
            <person name="Allen J.L."/>
            <person name="Pfeffer B."/>
        </authorList>
    </citation>
    <scope>NUCLEOTIDE SEQUENCE</scope>
    <source>
        <strain evidence="4">Allen 5258</strain>
    </source>
</reference>
<dbReference type="PROSITE" id="PS50088">
    <property type="entry name" value="ANK_REPEAT"/>
    <property type="match status" value="1"/>
</dbReference>
<protein>
    <submittedName>
        <fullName evidence="4">Uncharacterized protein</fullName>
    </submittedName>
</protein>
<proteinExistence type="predicted"/>
<dbReference type="SMART" id="SM00248">
    <property type="entry name" value="ANK"/>
    <property type="match status" value="5"/>
</dbReference>
<dbReference type="AlphaFoldDB" id="A0AAD9ZF45"/>
<keyword evidence="5" id="KW-1185">Reference proteome</keyword>